<reference evidence="2 3" key="1">
    <citation type="submission" date="2019-09" db="EMBL/GenBank/DDBJ databases">
        <title>Draft genome of the ectomycorrhizal ascomycete Sphaerosporella brunnea.</title>
        <authorList>
            <consortium name="DOE Joint Genome Institute"/>
            <person name="Benucci G.M."/>
            <person name="Marozzi G."/>
            <person name="Antonielli L."/>
            <person name="Sanchez S."/>
            <person name="Marco P."/>
            <person name="Wang X."/>
            <person name="Falini L.B."/>
            <person name="Barry K."/>
            <person name="Haridas S."/>
            <person name="Lipzen A."/>
            <person name="Labutti K."/>
            <person name="Grigoriev I.V."/>
            <person name="Murat C."/>
            <person name="Martin F."/>
            <person name="Albertini E."/>
            <person name="Donnini D."/>
            <person name="Bonito G."/>
        </authorList>
    </citation>
    <scope>NUCLEOTIDE SEQUENCE [LARGE SCALE GENOMIC DNA]</scope>
    <source>
        <strain evidence="2 3">Sb_GMNB300</strain>
    </source>
</reference>
<protein>
    <submittedName>
        <fullName evidence="2">Uncharacterized protein</fullName>
    </submittedName>
</protein>
<evidence type="ECO:0000313" key="2">
    <source>
        <dbReference type="EMBL" id="KAA8909109.1"/>
    </source>
</evidence>
<evidence type="ECO:0000313" key="3">
    <source>
        <dbReference type="Proteomes" id="UP000326924"/>
    </source>
</evidence>
<name>A0A5J5F0D0_9PEZI</name>
<feature type="compositionally biased region" description="Low complexity" evidence="1">
    <location>
        <begin position="112"/>
        <end position="121"/>
    </location>
</feature>
<evidence type="ECO:0000256" key="1">
    <source>
        <dbReference type="SAM" id="MobiDB-lite"/>
    </source>
</evidence>
<keyword evidence="3" id="KW-1185">Reference proteome</keyword>
<comment type="caution">
    <text evidence="2">The sequence shown here is derived from an EMBL/GenBank/DDBJ whole genome shotgun (WGS) entry which is preliminary data.</text>
</comment>
<proteinExistence type="predicted"/>
<sequence length="187" mass="20667">MAQCRWSPPVTRCQRSGMSVNHNTGSPNGSTSLAIDGSCDHELSIKDIPKCWITEYGGYSYKHASLASTRSAFTLCQDFNTKEALVIGSLDQSDNHPDLEYIGPDEPPQQQPQPQSAAEPQLRNQRESPLGMFRLGLMSMEQARQNQLSRLEISTHSPQPSIIEASTSNHKVYSAAWAADRVTFSLD</sequence>
<dbReference type="AlphaFoldDB" id="A0A5J5F0D0"/>
<accession>A0A5J5F0D0</accession>
<gene>
    <name evidence="2" type="ORF">FN846DRAFT_889188</name>
</gene>
<dbReference type="Proteomes" id="UP000326924">
    <property type="component" value="Unassembled WGS sequence"/>
</dbReference>
<dbReference type="InParanoid" id="A0A5J5F0D0"/>
<dbReference type="EMBL" id="VXIS01000061">
    <property type="protein sequence ID" value="KAA8909109.1"/>
    <property type="molecule type" value="Genomic_DNA"/>
</dbReference>
<feature type="region of interest" description="Disordered" evidence="1">
    <location>
        <begin position="93"/>
        <end position="124"/>
    </location>
</feature>
<organism evidence="2 3">
    <name type="scientific">Sphaerosporella brunnea</name>
    <dbReference type="NCBI Taxonomy" id="1250544"/>
    <lineage>
        <taxon>Eukaryota</taxon>
        <taxon>Fungi</taxon>
        <taxon>Dikarya</taxon>
        <taxon>Ascomycota</taxon>
        <taxon>Pezizomycotina</taxon>
        <taxon>Pezizomycetes</taxon>
        <taxon>Pezizales</taxon>
        <taxon>Pyronemataceae</taxon>
        <taxon>Sphaerosporella</taxon>
    </lineage>
</organism>